<evidence type="ECO:0000256" key="11">
    <source>
        <dbReference type="ARBA" id="ARBA00052986"/>
    </source>
</evidence>
<feature type="domain" description="FAD/NAD(P)-binding" evidence="17">
    <location>
        <begin position="3"/>
        <end position="289"/>
    </location>
</feature>
<dbReference type="InterPro" id="IPR036188">
    <property type="entry name" value="FAD/NAD-bd_sf"/>
</dbReference>
<dbReference type="AlphaFoldDB" id="A0A8D8LRU9"/>
<comment type="catalytic activity">
    <reaction evidence="10">
        <text>ubiquinone-10 + hydrogen sulfide + glutathione + H(+) = S-sulfanylglutathione + ubiquinol-10</text>
        <dbReference type="Rhea" id="RHEA:62608"/>
        <dbReference type="ChEBI" id="CHEBI:15378"/>
        <dbReference type="ChEBI" id="CHEBI:29919"/>
        <dbReference type="ChEBI" id="CHEBI:46245"/>
        <dbReference type="ChEBI" id="CHEBI:57925"/>
        <dbReference type="ChEBI" id="CHEBI:58905"/>
        <dbReference type="ChEBI" id="CHEBI:64183"/>
    </reaction>
    <physiologicalReaction direction="left-to-right" evidence="10">
        <dbReference type="Rhea" id="RHEA:62609"/>
    </physiologicalReaction>
</comment>
<evidence type="ECO:0000256" key="1">
    <source>
        <dbReference type="ARBA" id="ARBA00001974"/>
    </source>
</evidence>
<keyword evidence="6" id="KW-0809">Transit peptide</keyword>
<evidence type="ECO:0000256" key="10">
    <source>
        <dbReference type="ARBA" id="ARBA00052810"/>
    </source>
</evidence>
<dbReference type="InterPro" id="IPR023753">
    <property type="entry name" value="FAD/NAD-binding_dom"/>
</dbReference>
<keyword evidence="8" id="KW-0496">Mitochondrion</keyword>
<reference evidence="18" key="1">
    <citation type="submission" date="2021-05" db="EMBL/GenBank/DDBJ databases">
        <authorList>
            <person name="Alioto T."/>
            <person name="Alioto T."/>
            <person name="Gomez Garrido J."/>
        </authorList>
    </citation>
    <scope>NUCLEOTIDE SEQUENCE</scope>
</reference>
<evidence type="ECO:0000256" key="8">
    <source>
        <dbReference type="ARBA" id="ARBA00023128"/>
    </source>
</evidence>
<dbReference type="Pfam" id="PF07992">
    <property type="entry name" value="Pyr_redox_2"/>
    <property type="match status" value="1"/>
</dbReference>
<evidence type="ECO:0000256" key="14">
    <source>
        <dbReference type="ARBA" id="ARBA00066447"/>
    </source>
</evidence>
<protein>
    <recommendedName>
        <fullName evidence="15">Sulfide:quinone oxidoreductase, mitochondrial</fullName>
        <ecNumber evidence="14">1.8.5.8</ecNumber>
    </recommendedName>
    <alternativeName>
        <fullName evidence="16">Sulfide quinone oxidoreductase</fullName>
    </alternativeName>
</protein>
<keyword evidence="5" id="KW-0274">FAD</keyword>
<comment type="catalytic activity">
    <reaction evidence="9">
        <text>ubiquinone-10 + hydrogen sulfide + sulfite + 2 H(+) = ubiquinol-10 + thiosulfate</text>
        <dbReference type="Rhea" id="RHEA:38359"/>
        <dbReference type="ChEBI" id="CHEBI:15378"/>
        <dbReference type="ChEBI" id="CHEBI:17359"/>
        <dbReference type="ChEBI" id="CHEBI:29919"/>
        <dbReference type="ChEBI" id="CHEBI:33542"/>
        <dbReference type="ChEBI" id="CHEBI:46245"/>
        <dbReference type="ChEBI" id="CHEBI:64183"/>
    </reaction>
    <physiologicalReaction direction="left-to-right" evidence="9">
        <dbReference type="Rhea" id="RHEA:38360"/>
    </physiologicalReaction>
</comment>
<dbReference type="PANTHER" id="PTHR10632">
    <property type="entry name" value="SULFIDE:QUINONE OXIDOREDUCTASE"/>
    <property type="match status" value="1"/>
</dbReference>
<dbReference type="GO" id="GO:0005739">
    <property type="term" value="C:mitochondrion"/>
    <property type="evidence" value="ECO:0007669"/>
    <property type="project" value="UniProtKB-SubCell"/>
</dbReference>
<dbReference type="SUPFAM" id="SSF51905">
    <property type="entry name" value="FAD/NAD(P)-binding domain"/>
    <property type="match status" value="2"/>
</dbReference>
<keyword evidence="4" id="KW-0874">Quinone</keyword>
<evidence type="ECO:0000256" key="5">
    <source>
        <dbReference type="ARBA" id="ARBA00022827"/>
    </source>
</evidence>
<dbReference type="GO" id="GO:0070224">
    <property type="term" value="F:sulfide:quinone oxidoreductase activity"/>
    <property type="evidence" value="ECO:0007669"/>
    <property type="project" value="TreeGrafter"/>
</dbReference>
<dbReference type="EMBL" id="HBUF01021704">
    <property type="protein sequence ID" value="CAG6611418.1"/>
    <property type="molecule type" value="Transcribed_RNA"/>
</dbReference>
<evidence type="ECO:0000256" key="15">
    <source>
        <dbReference type="ARBA" id="ARBA00070160"/>
    </source>
</evidence>
<evidence type="ECO:0000256" key="12">
    <source>
        <dbReference type="ARBA" id="ARBA00059167"/>
    </source>
</evidence>
<comment type="subcellular location">
    <subcellularLocation>
        <location evidence="2">Mitochondrion</location>
    </subcellularLocation>
</comment>
<name>A0A8D8LRU9_9HEMI</name>
<accession>A0A8D8LRU9</accession>
<organism evidence="18">
    <name type="scientific">Cacopsylla melanoneura</name>
    <dbReference type="NCBI Taxonomy" id="428564"/>
    <lineage>
        <taxon>Eukaryota</taxon>
        <taxon>Metazoa</taxon>
        <taxon>Ecdysozoa</taxon>
        <taxon>Arthropoda</taxon>
        <taxon>Hexapoda</taxon>
        <taxon>Insecta</taxon>
        <taxon>Pterygota</taxon>
        <taxon>Neoptera</taxon>
        <taxon>Paraneoptera</taxon>
        <taxon>Hemiptera</taxon>
        <taxon>Sternorrhyncha</taxon>
        <taxon>Psylloidea</taxon>
        <taxon>Psyllidae</taxon>
        <taxon>Psyllinae</taxon>
        <taxon>Cacopsylla</taxon>
    </lineage>
</organism>
<keyword evidence="3" id="KW-0285">Flavoprotein</keyword>
<comment type="function">
    <text evidence="12">Catalyzes the oxidation of hydrogen sulfide with the help of a quinone, such as ubiquinone-10, giving rise to thiosulfate and ultimately to sulfane (molecular sulfur) atoms. Requires an additional electron acceptor; can use sulfite, sulfide or cyanide (in vitro). It is believed the in vivo electron acceptor is glutathione.</text>
</comment>
<dbReference type="InterPro" id="IPR015904">
    <property type="entry name" value="Sulphide_quinone_reductase"/>
</dbReference>
<evidence type="ECO:0000256" key="3">
    <source>
        <dbReference type="ARBA" id="ARBA00022630"/>
    </source>
</evidence>
<dbReference type="GO" id="GO:0071949">
    <property type="term" value="F:FAD binding"/>
    <property type="evidence" value="ECO:0007669"/>
    <property type="project" value="TreeGrafter"/>
</dbReference>
<evidence type="ECO:0000256" key="13">
    <source>
        <dbReference type="ARBA" id="ARBA00060891"/>
    </source>
</evidence>
<dbReference type="PANTHER" id="PTHR10632:SF2">
    <property type="entry name" value="SULFIDE:QUINONE OXIDOREDUCTASE, MITOCHONDRIAL"/>
    <property type="match status" value="1"/>
</dbReference>
<evidence type="ECO:0000313" key="18">
    <source>
        <dbReference type="EMBL" id="CAG6611418.1"/>
    </source>
</evidence>
<dbReference type="FunFam" id="3.50.50.60:FF:000034">
    <property type="entry name" value="sulfide:quinone oxidoreductase, mitochondrial"/>
    <property type="match status" value="1"/>
</dbReference>
<comment type="cofactor">
    <cofactor evidence="1">
        <name>FAD</name>
        <dbReference type="ChEBI" id="CHEBI:57692"/>
    </cofactor>
</comment>
<sequence length="399" mass="44671">MAAKFTSSLGKGQVTVVEPTDTHYYQPMFTLIGGGMKTLSDSRRPMSQVLPSGAEWVKDKIVSFDPDNNTVRTQDGKQIEYEYMIVASGIQMYYDRVKGLLEALEDPDSGVSTNYSPHYVEKTLKNLQRFQQGNVLYTFPNTPIKCGGAPMKAVLIGDEYLRKHGKRDVAKLTYCTGMGVLFPSPFYAEKIQTILLGRGVELHKNKTLVEVDRAGNEAVFKTGDTTERMRYDTMHVPPPMGPVPELATSPLVDQTGYVTVDKTTLQHVKYGNVFAMGDCSNLPTSKTAAAVAAQCKVVYDNLSAVMAHKVLPQSYNGYTSCPLVTGYSKCMLAEFDYTLKPLETFPLDQSKERSVMFQLKKQIMPLLYWHLMLRGYWNGPGVFRNMFHLGGIIKQQNRE</sequence>
<dbReference type="Gene3D" id="3.50.50.60">
    <property type="entry name" value="FAD/NAD(P)-binding domain"/>
    <property type="match status" value="2"/>
</dbReference>
<evidence type="ECO:0000256" key="6">
    <source>
        <dbReference type="ARBA" id="ARBA00022946"/>
    </source>
</evidence>
<evidence type="ECO:0000256" key="2">
    <source>
        <dbReference type="ARBA" id="ARBA00004173"/>
    </source>
</evidence>
<comment type="catalytic activity">
    <reaction evidence="11">
        <text>a quinone + hydrogen sulfide + glutathione + H(+) = S-sulfanylglutathione + a quinol</text>
        <dbReference type="Rhea" id="RHEA:55156"/>
        <dbReference type="ChEBI" id="CHEBI:15378"/>
        <dbReference type="ChEBI" id="CHEBI:24646"/>
        <dbReference type="ChEBI" id="CHEBI:29919"/>
        <dbReference type="ChEBI" id="CHEBI:57925"/>
        <dbReference type="ChEBI" id="CHEBI:58905"/>
        <dbReference type="ChEBI" id="CHEBI:132124"/>
        <dbReference type="EC" id="1.8.5.8"/>
    </reaction>
    <physiologicalReaction direction="left-to-right" evidence="11">
        <dbReference type="Rhea" id="RHEA:55157"/>
    </physiologicalReaction>
</comment>
<dbReference type="GO" id="GO:0048038">
    <property type="term" value="F:quinone binding"/>
    <property type="evidence" value="ECO:0007669"/>
    <property type="project" value="UniProtKB-KW"/>
</dbReference>
<keyword evidence="7" id="KW-0560">Oxidoreductase</keyword>
<evidence type="ECO:0000256" key="4">
    <source>
        <dbReference type="ARBA" id="ARBA00022719"/>
    </source>
</evidence>
<dbReference type="EC" id="1.8.5.8" evidence="14"/>
<proteinExistence type="inferred from homology"/>
<comment type="similarity">
    <text evidence="13">Belongs to the SQRD family.</text>
</comment>
<dbReference type="GO" id="GO:0106436">
    <property type="term" value="F:glutathione-dependent sulfide quinone oxidoreductase activity"/>
    <property type="evidence" value="ECO:0007669"/>
    <property type="project" value="UniProtKB-EC"/>
</dbReference>
<dbReference type="GO" id="GO:0070221">
    <property type="term" value="P:sulfide oxidation, using sulfide:quinone oxidoreductase"/>
    <property type="evidence" value="ECO:0007669"/>
    <property type="project" value="TreeGrafter"/>
</dbReference>
<evidence type="ECO:0000256" key="7">
    <source>
        <dbReference type="ARBA" id="ARBA00023002"/>
    </source>
</evidence>
<evidence type="ECO:0000259" key="17">
    <source>
        <dbReference type="Pfam" id="PF07992"/>
    </source>
</evidence>
<evidence type="ECO:0000256" key="16">
    <source>
        <dbReference type="ARBA" id="ARBA00082958"/>
    </source>
</evidence>
<evidence type="ECO:0000256" key="9">
    <source>
        <dbReference type="ARBA" id="ARBA00051038"/>
    </source>
</evidence>